<gene>
    <name evidence="1" type="ORF">SK128_020599</name>
</gene>
<evidence type="ECO:0000313" key="1">
    <source>
        <dbReference type="EMBL" id="KAK7079011.1"/>
    </source>
</evidence>
<organism evidence="1 2">
    <name type="scientific">Halocaridina rubra</name>
    <name type="common">Hawaiian red shrimp</name>
    <dbReference type="NCBI Taxonomy" id="373956"/>
    <lineage>
        <taxon>Eukaryota</taxon>
        <taxon>Metazoa</taxon>
        <taxon>Ecdysozoa</taxon>
        <taxon>Arthropoda</taxon>
        <taxon>Crustacea</taxon>
        <taxon>Multicrustacea</taxon>
        <taxon>Malacostraca</taxon>
        <taxon>Eumalacostraca</taxon>
        <taxon>Eucarida</taxon>
        <taxon>Decapoda</taxon>
        <taxon>Pleocyemata</taxon>
        <taxon>Caridea</taxon>
        <taxon>Atyoidea</taxon>
        <taxon>Atyidae</taxon>
        <taxon>Halocaridina</taxon>
    </lineage>
</organism>
<sequence length="56" mass="6787">MQHIVVRTGRPENLEAPDWQKNGVGRHVSHSFYDVVLREDYYAFELYHRRQGRSER</sequence>
<protein>
    <submittedName>
        <fullName evidence="1">Uncharacterized protein</fullName>
    </submittedName>
</protein>
<dbReference type="EMBL" id="JAXCGZ010007600">
    <property type="protein sequence ID" value="KAK7079011.1"/>
    <property type="molecule type" value="Genomic_DNA"/>
</dbReference>
<evidence type="ECO:0000313" key="2">
    <source>
        <dbReference type="Proteomes" id="UP001381693"/>
    </source>
</evidence>
<comment type="caution">
    <text evidence="1">The sequence shown here is derived from an EMBL/GenBank/DDBJ whole genome shotgun (WGS) entry which is preliminary data.</text>
</comment>
<proteinExistence type="predicted"/>
<dbReference type="Proteomes" id="UP001381693">
    <property type="component" value="Unassembled WGS sequence"/>
</dbReference>
<name>A0AAN9A3A6_HALRR</name>
<keyword evidence="2" id="KW-1185">Reference proteome</keyword>
<dbReference type="AlphaFoldDB" id="A0AAN9A3A6"/>
<reference evidence="1 2" key="1">
    <citation type="submission" date="2023-11" db="EMBL/GenBank/DDBJ databases">
        <title>Halocaridina rubra genome assembly.</title>
        <authorList>
            <person name="Smith C."/>
        </authorList>
    </citation>
    <scope>NUCLEOTIDE SEQUENCE [LARGE SCALE GENOMIC DNA]</scope>
    <source>
        <strain evidence="1">EP-1</strain>
        <tissue evidence="1">Whole</tissue>
    </source>
</reference>
<accession>A0AAN9A3A6</accession>